<dbReference type="CDD" id="cd12311">
    <property type="entry name" value="RRM_SRSF2_SRSF8"/>
    <property type="match status" value="1"/>
</dbReference>
<dbReference type="STRING" id="88036.D8T8C2"/>
<dbReference type="Gramene" id="EFJ05957">
    <property type="protein sequence ID" value="EFJ05957"/>
    <property type="gene ID" value="SELMODRAFT_136271"/>
</dbReference>
<dbReference type="InParanoid" id="D8T8C2"/>
<reference evidence="9 10" key="1">
    <citation type="journal article" date="2011" name="Science">
        <title>The Selaginella genome identifies genetic changes associated with the evolution of vascular plants.</title>
        <authorList>
            <person name="Banks J.A."/>
            <person name="Nishiyama T."/>
            <person name="Hasebe M."/>
            <person name="Bowman J.L."/>
            <person name="Gribskov M."/>
            <person name="dePamphilis C."/>
            <person name="Albert V.A."/>
            <person name="Aono N."/>
            <person name="Aoyama T."/>
            <person name="Ambrose B.A."/>
            <person name="Ashton N.W."/>
            <person name="Axtell M.J."/>
            <person name="Barker E."/>
            <person name="Barker M.S."/>
            <person name="Bennetzen J.L."/>
            <person name="Bonawitz N.D."/>
            <person name="Chapple C."/>
            <person name="Cheng C."/>
            <person name="Correa L.G."/>
            <person name="Dacre M."/>
            <person name="DeBarry J."/>
            <person name="Dreyer I."/>
            <person name="Elias M."/>
            <person name="Engstrom E.M."/>
            <person name="Estelle M."/>
            <person name="Feng L."/>
            <person name="Finet C."/>
            <person name="Floyd S.K."/>
            <person name="Frommer W.B."/>
            <person name="Fujita T."/>
            <person name="Gramzow L."/>
            <person name="Gutensohn M."/>
            <person name="Harholt J."/>
            <person name="Hattori M."/>
            <person name="Heyl A."/>
            <person name="Hirai T."/>
            <person name="Hiwatashi Y."/>
            <person name="Ishikawa M."/>
            <person name="Iwata M."/>
            <person name="Karol K.G."/>
            <person name="Koehler B."/>
            <person name="Kolukisaoglu U."/>
            <person name="Kubo M."/>
            <person name="Kurata T."/>
            <person name="Lalonde S."/>
            <person name="Li K."/>
            <person name="Li Y."/>
            <person name="Litt A."/>
            <person name="Lyons E."/>
            <person name="Manning G."/>
            <person name="Maruyama T."/>
            <person name="Michael T.P."/>
            <person name="Mikami K."/>
            <person name="Miyazaki S."/>
            <person name="Morinaga S."/>
            <person name="Murata T."/>
            <person name="Mueller-Roeber B."/>
            <person name="Nelson D.R."/>
            <person name="Obara M."/>
            <person name="Oguri Y."/>
            <person name="Olmstead R.G."/>
            <person name="Onodera N."/>
            <person name="Petersen B.L."/>
            <person name="Pils B."/>
            <person name="Prigge M."/>
            <person name="Rensing S.A."/>
            <person name="Riano-Pachon D.M."/>
            <person name="Roberts A.W."/>
            <person name="Sato Y."/>
            <person name="Scheller H.V."/>
            <person name="Schulz B."/>
            <person name="Schulz C."/>
            <person name="Shakirov E.V."/>
            <person name="Shibagaki N."/>
            <person name="Shinohara N."/>
            <person name="Shippen D.E."/>
            <person name="Soerensen I."/>
            <person name="Sotooka R."/>
            <person name="Sugimoto N."/>
            <person name="Sugita M."/>
            <person name="Sumikawa N."/>
            <person name="Tanurdzic M."/>
            <person name="Theissen G."/>
            <person name="Ulvskov P."/>
            <person name="Wakazuki S."/>
            <person name="Weng J.K."/>
            <person name="Willats W.W."/>
            <person name="Wipf D."/>
            <person name="Wolf P.G."/>
            <person name="Yang L."/>
            <person name="Zimmer A.D."/>
            <person name="Zhu Q."/>
            <person name="Mitros T."/>
            <person name="Hellsten U."/>
            <person name="Loque D."/>
            <person name="Otillar R."/>
            <person name="Salamov A."/>
            <person name="Schmutz J."/>
            <person name="Shapiro H."/>
            <person name="Lindquist E."/>
            <person name="Lucas S."/>
            <person name="Rokhsar D."/>
            <person name="Grigoriev I.V."/>
        </authorList>
    </citation>
    <scope>NUCLEOTIDE SEQUENCE [LARGE SCALE GENOMIC DNA]</scope>
</reference>
<dbReference type="Gramene" id="EFJ07115">
    <property type="protein sequence ID" value="EFJ07115"/>
    <property type="gene ID" value="SELMODRAFT_134332"/>
</dbReference>
<proteinExistence type="predicted"/>
<dbReference type="AlphaFoldDB" id="D8T8C2"/>
<evidence type="ECO:0000259" key="7">
    <source>
        <dbReference type="PROSITE" id="PS50102"/>
    </source>
</evidence>
<dbReference type="eggNOG" id="KOG4207">
    <property type="taxonomic scope" value="Eukaryota"/>
</dbReference>
<dbReference type="SMART" id="SM00360">
    <property type="entry name" value="RRM"/>
    <property type="match status" value="1"/>
</dbReference>
<evidence type="ECO:0000313" key="9">
    <source>
        <dbReference type="EMBL" id="EFJ07115.1"/>
    </source>
</evidence>
<dbReference type="PANTHER" id="PTHR48028:SF4">
    <property type="entry name" value="SC35-LIKE SPLICING FACTOR"/>
    <property type="match status" value="1"/>
</dbReference>
<evidence type="ECO:0000313" key="10">
    <source>
        <dbReference type="Proteomes" id="UP000001514"/>
    </source>
</evidence>
<feature type="domain" description="RRM" evidence="7">
    <location>
        <begin position="16"/>
        <end position="94"/>
    </location>
</feature>
<comment type="subcellular location">
    <subcellularLocation>
        <location evidence="1">Nucleus</location>
    </subcellularLocation>
</comment>
<keyword evidence="3 6" id="KW-0694">RNA-binding</keyword>
<dbReference type="GO" id="GO:0006397">
    <property type="term" value="P:mRNA processing"/>
    <property type="evidence" value="ECO:0007669"/>
    <property type="project" value="UniProtKB-KW"/>
</dbReference>
<dbReference type="EMBL" id="GL377689">
    <property type="protein sequence ID" value="EFJ07115.1"/>
    <property type="molecule type" value="Genomic_DNA"/>
</dbReference>
<evidence type="ECO:0000256" key="4">
    <source>
        <dbReference type="ARBA" id="ARBA00023187"/>
    </source>
</evidence>
<dbReference type="GO" id="GO:0016607">
    <property type="term" value="C:nuclear speck"/>
    <property type="evidence" value="ECO:0000318"/>
    <property type="project" value="GO_Central"/>
</dbReference>
<keyword evidence="4" id="KW-0508">mRNA splicing</keyword>
<dbReference type="KEGG" id="smo:SELMODRAFT_136271"/>
<dbReference type="InterPro" id="IPR035979">
    <property type="entry name" value="RBD_domain_sf"/>
</dbReference>
<organism evidence="10">
    <name type="scientific">Selaginella moellendorffii</name>
    <name type="common">Spikemoss</name>
    <dbReference type="NCBI Taxonomy" id="88036"/>
    <lineage>
        <taxon>Eukaryota</taxon>
        <taxon>Viridiplantae</taxon>
        <taxon>Streptophyta</taxon>
        <taxon>Embryophyta</taxon>
        <taxon>Tracheophyta</taxon>
        <taxon>Lycopodiopsida</taxon>
        <taxon>Selaginellales</taxon>
        <taxon>Selaginellaceae</taxon>
        <taxon>Selaginella</taxon>
    </lineage>
</organism>
<evidence type="ECO:0000256" key="6">
    <source>
        <dbReference type="PROSITE-ProRule" id="PRU00176"/>
    </source>
</evidence>
<dbReference type="PANTHER" id="PTHR48028">
    <property type="entry name" value="GLYCINE-RICH RNA-BINDING PROTEIN RZ1A"/>
    <property type="match status" value="1"/>
</dbReference>
<evidence type="ECO:0000256" key="1">
    <source>
        <dbReference type="ARBA" id="ARBA00004123"/>
    </source>
</evidence>
<keyword evidence="10" id="KW-1185">Reference proteome</keyword>
<dbReference type="OMA" id="IHFASIK"/>
<name>D8T8C2_SELML</name>
<evidence type="ECO:0000313" key="8">
    <source>
        <dbReference type="EMBL" id="EFJ05957.1"/>
    </source>
</evidence>
<dbReference type="InterPro" id="IPR012677">
    <property type="entry name" value="Nucleotide-bd_a/b_plait_sf"/>
</dbReference>
<dbReference type="EMBL" id="GL377711">
    <property type="protein sequence ID" value="EFJ05957.1"/>
    <property type="molecule type" value="Genomic_DNA"/>
</dbReference>
<protein>
    <recommendedName>
        <fullName evidence="7">RRM domain-containing protein</fullName>
    </recommendedName>
</protein>
<dbReference type="KEGG" id="smo:SELMODRAFT_134332"/>
<gene>
    <name evidence="9" type="ORF">SELMODRAFT_134332</name>
    <name evidence="8" type="ORF">SELMODRAFT_136271</name>
</gene>
<dbReference type="GO" id="GO:0008380">
    <property type="term" value="P:RNA splicing"/>
    <property type="evidence" value="ECO:0007669"/>
    <property type="project" value="UniProtKB-KW"/>
</dbReference>
<dbReference type="Gene3D" id="3.30.70.330">
    <property type="match status" value="1"/>
</dbReference>
<evidence type="ECO:0000256" key="3">
    <source>
        <dbReference type="ARBA" id="ARBA00022884"/>
    </source>
</evidence>
<dbReference type="InterPro" id="IPR000504">
    <property type="entry name" value="RRM_dom"/>
</dbReference>
<dbReference type="PROSITE" id="PS50102">
    <property type="entry name" value="RRM"/>
    <property type="match status" value="1"/>
</dbReference>
<dbReference type="FunFam" id="3.30.70.330:FF:000192">
    <property type="entry name" value="Serine/arginine-rich splicing factor SC35"/>
    <property type="match status" value="1"/>
</dbReference>
<sequence>MSHFGRAGPPDIRDTYSLLVLNITFRTTADDLYPLFDRYGKVVDIFIPRDRRSGESRGFAFVRYKHVDEAQKAIDRLDGMTIDGRQIAVQFAKYGRNDEKM</sequence>
<dbReference type="HOGENOM" id="CLU_012062_28_5_1"/>
<dbReference type="GO" id="GO:0000381">
    <property type="term" value="P:regulation of alternative mRNA splicing, via spliceosome"/>
    <property type="evidence" value="ECO:0000318"/>
    <property type="project" value="GO_Central"/>
</dbReference>
<dbReference type="SUPFAM" id="SSF54928">
    <property type="entry name" value="RNA-binding domain, RBD"/>
    <property type="match status" value="1"/>
</dbReference>
<keyword evidence="5" id="KW-0539">Nucleus</keyword>
<keyword evidence="2" id="KW-0507">mRNA processing</keyword>
<dbReference type="GO" id="GO:0003729">
    <property type="term" value="F:mRNA binding"/>
    <property type="evidence" value="ECO:0000318"/>
    <property type="project" value="GO_Central"/>
</dbReference>
<evidence type="ECO:0000256" key="2">
    <source>
        <dbReference type="ARBA" id="ARBA00022664"/>
    </source>
</evidence>
<dbReference type="Pfam" id="PF00076">
    <property type="entry name" value="RRM_1"/>
    <property type="match status" value="1"/>
</dbReference>
<accession>D8T8C2</accession>
<evidence type="ECO:0000256" key="5">
    <source>
        <dbReference type="ARBA" id="ARBA00023242"/>
    </source>
</evidence>
<dbReference type="Proteomes" id="UP000001514">
    <property type="component" value="Unassembled WGS sequence"/>
</dbReference>
<dbReference type="InterPro" id="IPR051106">
    <property type="entry name" value="RNA-bind/splicing_reg"/>
</dbReference>